<dbReference type="EMBL" id="VSWD01000002">
    <property type="protein sequence ID" value="KAK3107235.1"/>
    <property type="molecule type" value="Genomic_DNA"/>
</dbReference>
<feature type="compositionally biased region" description="Polar residues" evidence="1">
    <location>
        <begin position="1592"/>
        <end position="1601"/>
    </location>
</feature>
<feature type="region of interest" description="Disordered" evidence="1">
    <location>
        <begin position="1365"/>
        <end position="1407"/>
    </location>
</feature>
<feature type="region of interest" description="Disordered" evidence="1">
    <location>
        <begin position="1"/>
        <end position="54"/>
    </location>
</feature>
<feature type="compositionally biased region" description="Low complexity" evidence="1">
    <location>
        <begin position="707"/>
        <end position="728"/>
    </location>
</feature>
<organism evidence="2 3">
    <name type="scientific">Pinctada imbricata</name>
    <name type="common">Atlantic pearl-oyster</name>
    <name type="synonym">Pinctada martensii</name>
    <dbReference type="NCBI Taxonomy" id="66713"/>
    <lineage>
        <taxon>Eukaryota</taxon>
        <taxon>Metazoa</taxon>
        <taxon>Spiralia</taxon>
        <taxon>Lophotrochozoa</taxon>
        <taxon>Mollusca</taxon>
        <taxon>Bivalvia</taxon>
        <taxon>Autobranchia</taxon>
        <taxon>Pteriomorphia</taxon>
        <taxon>Pterioida</taxon>
        <taxon>Pterioidea</taxon>
        <taxon>Pteriidae</taxon>
        <taxon>Pinctada</taxon>
    </lineage>
</organism>
<feature type="region of interest" description="Disordered" evidence="1">
    <location>
        <begin position="96"/>
        <end position="127"/>
    </location>
</feature>
<gene>
    <name evidence="2" type="ORF">FSP39_009951</name>
</gene>
<feature type="region of interest" description="Disordered" evidence="1">
    <location>
        <begin position="477"/>
        <end position="504"/>
    </location>
</feature>
<feature type="compositionally biased region" description="Polar residues" evidence="1">
    <location>
        <begin position="737"/>
        <end position="747"/>
    </location>
</feature>
<feature type="compositionally biased region" description="Low complexity" evidence="1">
    <location>
        <begin position="1712"/>
        <end position="1723"/>
    </location>
</feature>
<accession>A0AA89C9V5</accession>
<feature type="compositionally biased region" description="Basic and acidic residues" evidence="1">
    <location>
        <begin position="485"/>
        <end position="504"/>
    </location>
</feature>
<evidence type="ECO:0000313" key="2">
    <source>
        <dbReference type="EMBL" id="KAK3107235.1"/>
    </source>
</evidence>
<proteinExistence type="predicted"/>
<protein>
    <submittedName>
        <fullName evidence="2">Uncharacterized protein</fullName>
    </submittedName>
</protein>
<feature type="compositionally biased region" description="Basic and acidic residues" evidence="1">
    <location>
        <begin position="1"/>
        <end position="15"/>
    </location>
</feature>
<keyword evidence="3" id="KW-1185">Reference proteome</keyword>
<dbReference type="SUPFAM" id="SSF57997">
    <property type="entry name" value="Tropomyosin"/>
    <property type="match status" value="1"/>
</dbReference>
<name>A0AA89C9V5_PINIB</name>
<feature type="compositionally biased region" description="Low complexity" evidence="1">
    <location>
        <begin position="16"/>
        <end position="26"/>
    </location>
</feature>
<evidence type="ECO:0000313" key="3">
    <source>
        <dbReference type="Proteomes" id="UP001186944"/>
    </source>
</evidence>
<feature type="region of interest" description="Disordered" evidence="1">
    <location>
        <begin position="1548"/>
        <end position="1624"/>
    </location>
</feature>
<sequence>MRRNKSSKESYESSSREVGSVESGEVMPNSGEVDAYSKTDDDNGGNGDKKRRMNRMKAAVTKILMLSKQRRLKLTPKAMKLIAKWIRMYKDLNSKTKHNTMARKNKKSAHNSLKSKGSHKPKDYVSTSTSVEIIQKVKGKSKSSVASAKSESVTGQTGVKMTTNDGTVSKLQIHPMAGNPVIATEKVEISGKLHAAGIQILNHGQTSTTTIENNDTGDIESLSTKGDQPAAIDKNALGIIVPLESLREGDNPTSSKILKVQNAANQSPSESLFVESTNIDEGASQNNVRGIPVQLFDQSPKVKTSLGKAAESTIAEQRLREGKRLRAILQRMAMARQLRKRLMERERAASSTNIDKASSAEISSSAGPKSFIMNSIDTFTNRKPKTTHVRKRRSVPQNVQIMKLSRGKRHLALLQPGGIFVNGNLGTFGVQSIMSSSINPTNVLGGIPIQVNTGQVNPPSYAFMNQQNQQTLFVPQYKKPSSSSYDKKPVSSYDKKPVSSSYDKKPIQTYGISNHMGHPQKSQVINNLSGFQSLSPLGGSVSHHMAGNMMPAGGGLVVHSGSQMNPPHTVAISNQMSNSGMISGSHISHANVIHAPPQISQPAVVHQPLPPGSRLPNINFDKVNSGLARNPFLTKSVEVPQTPGKPKIHIHLSINPKTYGKKSPKKQIYEKQGNGFLQENSLSISPQDYGAVSQFIEQGSYDKVESPQSLVGSLSSSSHFHSSSSLGSPQGGGFLVSQPSSQGTQGGIFSQTQVVQPEQKRPKFIQISKQIMQKPVIVQTSEPAISLNPPLPPPVAVQLPPPPPPPPLPMLPFQSPPPPSPPSPIVPMRPDPVSVVVKQEMSMNGDGSILSNIPFMGSQTENIDALGGGLGIDIAGGAFYDGVAQPAFKLPKVLEKPNESPYIDVINQVESQVSQIINNELAPQMDLTGIKDITQGLSSNSISGGGQFSNIVVNNGLSSQNIVEQPVVINKDPITPENSYNNGLSQIGSQGLNSIDSAVIEGQGTSIMNNALSMPSLQSQGQEVINSGLSSQNSFNNIQVVESGFNSPSQPSVGSILSATSFVGSNGQNNGNGFNIFDNSFAAEGWNPPTKVKSNMKVKTDTASLSSTNQIDKLEAAVDGVIGASLSNSYEKQTNSISNMHDAIQNEIMNFVPESNPFIPEVKAEPETYDKKIDAFGNTIDSYDKKPEMFGNALDSYDKKIDSFGNSLGSYDKKSESYDKKVESYDKKIESYDKKVETFVEKKAESYDKKMENIEQGILNQNQLDRRTTSLSFGQLSPPGQYEGFIVGDPYNVPGYDNTPEPPRASLTNKVDTSKGIAVPFFDSFVSSVSNSKPAADTSLNVGRLNGVSNDMSVKSFNLWMKPTEPPASRWIPPPPPSPPPPPQPTPAPTQPPTPPPAMIYTQTSPAASRYSRTSLSQQFIVSSSGLDQGTFSKDTQNQERIGQNVLDKVDFGQNELNQDIFSQIALNQGSLSQNSLNQGGLSQNSLNQGGFSQNALNQGRISQNSLNQGGFSQNLLNQGSISQNSFNQESISQNLFNQGSISQNSLNQGSISQNSLNQGSISQNSLNQGSISQNSLNQGSLSQNSLNQGSFSKSVFNEGSFSPGPWNKESTNQDSFSQNSLNLGGFSQNSLGGGSFSQNSLGGGSFSQNSLGGGSFSQNSLGGGSFSQNSLGGGSFSQNSLGGGSFSENTFVKENSYAKESTVENNNFEPVVQGSLQGSLGSPSRDMSRDIPLFNAGGGQVYDQGFNEPSVDTNLNSLSTGFKSHKSQIAFTVDRPTQVEQIQKTTVPTTTAPTLGFQKGGGFIVSDFGSNGFNLGGGFSLSSFGKNIRNNHNSWTQKQEGVSNQQQENKQNDFFSGGLSGGLSSFGSDGNAGSLMGDGQFHNSHKQTSYKIANDNKMHSSIDSSMSSLSAHSHAVVVKR</sequence>
<feature type="region of interest" description="Disordered" evidence="1">
    <location>
        <begin position="707"/>
        <end position="747"/>
    </location>
</feature>
<comment type="caution">
    <text evidence="2">The sequence shown here is derived from an EMBL/GenBank/DDBJ whole genome shotgun (WGS) entry which is preliminary data.</text>
</comment>
<evidence type="ECO:0000256" key="1">
    <source>
        <dbReference type="SAM" id="MobiDB-lite"/>
    </source>
</evidence>
<feature type="region of interest" description="Disordered" evidence="1">
    <location>
        <begin position="799"/>
        <end position="821"/>
    </location>
</feature>
<reference evidence="2" key="1">
    <citation type="submission" date="2019-08" db="EMBL/GenBank/DDBJ databases">
        <title>The improved chromosome-level genome for the pearl oyster Pinctada fucata martensii using PacBio sequencing and Hi-C.</title>
        <authorList>
            <person name="Zheng Z."/>
        </authorList>
    </citation>
    <scope>NUCLEOTIDE SEQUENCE</scope>
    <source>
        <strain evidence="2">ZZ-2019</strain>
        <tissue evidence="2">Adductor muscle</tissue>
    </source>
</reference>
<feature type="compositionally biased region" description="Pro residues" evidence="1">
    <location>
        <begin position="1372"/>
        <end position="1398"/>
    </location>
</feature>
<dbReference type="Proteomes" id="UP001186944">
    <property type="component" value="Unassembled WGS sequence"/>
</dbReference>
<feature type="region of interest" description="Disordered" evidence="1">
    <location>
        <begin position="1705"/>
        <end position="1734"/>
    </location>
</feature>
<feature type="compositionally biased region" description="Polar residues" evidence="1">
    <location>
        <begin position="1609"/>
        <end position="1624"/>
    </location>
</feature>
<feature type="compositionally biased region" description="Basic residues" evidence="1">
    <location>
        <begin position="96"/>
        <end position="109"/>
    </location>
</feature>
<feature type="compositionally biased region" description="Low complexity" evidence="1">
    <location>
        <begin position="1548"/>
        <end position="1591"/>
    </location>
</feature>